<name>A0A5B7FWK4_PORTR</name>
<sequence>MFNLPSSPKAEVALAESPRTEKAAATTSRVTIQWVVLEPRPRDPRKLHIFFSPLCRPLAVRASLTGDNLPQLHLMTC</sequence>
<dbReference type="AlphaFoldDB" id="A0A5B7FWK4"/>
<dbReference type="EMBL" id="VSRR010009200">
    <property type="protein sequence ID" value="MPC49956.1"/>
    <property type="molecule type" value="Genomic_DNA"/>
</dbReference>
<comment type="caution">
    <text evidence="1">The sequence shown here is derived from an EMBL/GenBank/DDBJ whole genome shotgun (WGS) entry which is preliminary data.</text>
</comment>
<evidence type="ECO:0000313" key="2">
    <source>
        <dbReference type="Proteomes" id="UP000324222"/>
    </source>
</evidence>
<gene>
    <name evidence="1" type="ORF">E2C01_043771</name>
</gene>
<dbReference type="Proteomes" id="UP000324222">
    <property type="component" value="Unassembled WGS sequence"/>
</dbReference>
<reference evidence="1 2" key="1">
    <citation type="submission" date="2019-05" db="EMBL/GenBank/DDBJ databases">
        <title>Another draft genome of Portunus trituberculatus and its Hox gene families provides insights of decapod evolution.</title>
        <authorList>
            <person name="Jeong J.-H."/>
            <person name="Song I."/>
            <person name="Kim S."/>
            <person name="Choi T."/>
            <person name="Kim D."/>
            <person name="Ryu S."/>
            <person name="Kim W."/>
        </authorList>
    </citation>
    <scope>NUCLEOTIDE SEQUENCE [LARGE SCALE GENOMIC DNA]</scope>
    <source>
        <tissue evidence="1">Muscle</tissue>
    </source>
</reference>
<accession>A0A5B7FWK4</accession>
<keyword evidence="2" id="KW-1185">Reference proteome</keyword>
<protein>
    <submittedName>
        <fullName evidence="1">Uncharacterized protein</fullName>
    </submittedName>
</protein>
<proteinExistence type="predicted"/>
<organism evidence="1 2">
    <name type="scientific">Portunus trituberculatus</name>
    <name type="common">Swimming crab</name>
    <name type="synonym">Neptunus trituberculatus</name>
    <dbReference type="NCBI Taxonomy" id="210409"/>
    <lineage>
        <taxon>Eukaryota</taxon>
        <taxon>Metazoa</taxon>
        <taxon>Ecdysozoa</taxon>
        <taxon>Arthropoda</taxon>
        <taxon>Crustacea</taxon>
        <taxon>Multicrustacea</taxon>
        <taxon>Malacostraca</taxon>
        <taxon>Eumalacostraca</taxon>
        <taxon>Eucarida</taxon>
        <taxon>Decapoda</taxon>
        <taxon>Pleocyemata</taxon>
        <taxon>Brachyura</taxon>
        <taxon>Eubrachyura</taxon>
        <taxon>Portunoidea</taxon>
        <taxon>Portunidae</taxon>
        <taxon>Portuninae</taxon>
        <taxon>Portunus</taxon>
    </lineage>
</organism>
<evidence type="ECO:0000313" key="1">
    <source>
        <dbReference type="EMBL" id="MPC49956.1"/>
    </source>
</evidence>